<accession>A0A9P5UE39</accession>
<evidence type="ECO:0000313" key="1">
    <source>
        <dbReference type="EMBL" id="KAF9074883.1"/>
    </source>
</evidence>
<dbReference type="EMBL" id="JADNRY010000011">
    <property type="protein sequence ID" value="KAF9074883.1"/>
    <property type="molecule type" value="Genomic_DNA"/>
</dbReference>
<organism evidence="1 2">
    <name type="scientific">Rhodocollybia butyracea</name>
    <dbReference type="NCBI Taxonomy" id="206335"/>
    <lineage>
        <taxon>Eukaryota</taxon>
        <taxon>Fungi</taxon>
        <taxon>Dikarya</taxon>
        <taxon>Basidiomycota</taxon>
        <taxon>Agaricomycotina</taxon>
        <taxon>Agaricomycetes</taxon>
        <taxon>Agaricomycetidae</taxon>
        <taxon>Agaricales</taxon>
        <taxon>Marasmiineae</taxon>
        <taxon>Omphalotaceae</taxon>
        <taxon>Rhodocollybia</taxon>
    </lineage>
</organism>
<dbReference type="AlphaFoldDB" id="A0A9P5UE39"/>
<keyword evidence="2" id="KW-1185">Reference proteome</keyword>
<gene>
    <name evidence="1" type="ORF">BDP27DRAFT_1415802</name>
</gene>
<reference evidence="1" key="1">
    <citation type="submission" date="2020-11" db="EMBL/GenBank/DDBJ databases">
        <authorList>
            <consortium name="DOE Joint Genome Institute"/>
            <person name="Ahrendt S."/>
            <person name="Riley R."/>
            <person name="Andreopoulos W."/>
            <person name="Labutti K."/>
            <person name="Pangilinan J."/>
            <person name="Ruiz-Duenas F.J."/>
            <person name="Barrasa J.M."/>
            <person name="Sanchez-Garcia M."/>
            <person name="Camarero S."/>
            <person name="Miyauchi S."/>
            <person name="Serrano A."/>
            <person name="Linde D."/>
            <person name="Babiker R."/>
            <person name="Drula E."/>
            <person name="Ayuso-Fernandez I."/>
            <person name="Pacheco R."/>
            <person name="Padilla G."/>
            <person name="Ferreira P."/>
            <person name="Barriuso J."/>
            <person name="Kellner H."/>
            <person name="Castanera R."/>
            <person name="Alfaro M."/>
            <person name="Ramirez L."/>
            <person name="Pisabarro A.G."/>
            <person name="Kuo A."/>
            <person name="Tritt A."/>
            <person name="Lipzen A."/>
            <person name="He G."/>
            <person name="Yan M."/>
            <person name="Ng V."/>
            <person name="Cullen D."/>
            <person name="Martin F."/>
            <person name="Rosso M.-N."/>
            <person name="Henrissat B."/>
            <person name="Hibbett D."/>
            <person name="Martinez A.T."/>
            <person name="Grigoriev I.V."/>
        </authorList>
    </citation>
    <scope>NUCLEOTIDE SEQUENCE</scope>
    <source>
        <strain evidence="1">AH 40177</strain>
    </source>
</reference>
<comment type="caution">
    <text evidence="1">The sequence shown here is derived from an EMBL/GenBank/DDBJ whole genome shotgun (WGS) entry which is preliminary data.</text>
</comment>
<name>A0A9P5UE39_9AGAR</name>
<sequence length="65" mass="7190">MSHYPVCNVDLVTNVVSAQEILDSNIPMNPPLSQESIFCDVMNIDSVGPNITKRKNEKLPLVLAH</sequence>
<proteinExistence type="predicted"/>
<evidence type="ECO:0000313" key="2">
    <source>
        <dbReference type="Proteomes" id="UP000772434"/>
    </source>
</evidence>
<dbReference type="Proteomes" id="UP000772434">
    <property type="component" value="Unassembled WGS sequence"/>
</dbReference>
<protein>
    <submittedName>
        <fullName evidence="1">Uncharacterized protein</fullName>
    </submittedName>
</protein>